<sequence>MKKFLIISTLLFIVSVGCKKENVGGGGLCACSPVRRPEVNLVIKNTNGDDLLNDKTTGSYTKDRIAVYRKDGNSNVIPMDFAIRPGFSYGNEKFNFNSLFLGNLTFLQKTPADVIYLKLGEKEVRELRLQLNQGKYEVEKVMIGNEEAVKDSGTVSRYAAVFYLIQ</sequence>
<evidence type="ECO:0000313" key="1">
    <source>
        <dbReference type="EMBL" id="MDR6944235.1"/>
    </source>
</evidence>
<dbReference type="EMBL" id="JAVDUU010000004">
    <property type="protein sequence ID" value="MDR6944235.1"/>
    <property type="molecule type" value="Genomic_DNA"/>
</dbReference>
<dbReference type="Proteomes" id="UP001247620">
    <property type="component" value="Unassembled WGS sequence"/>
</dbReference>
<protein>
    <recommendedName>
        <fullName evidence="3">Lipoprotein</fullName>
    </recommendedName>
</protein>
<reference evidence="1 2" key="1">
    <citation type="submission" date="2023-07" db="EMBL/GenBank/DDBJ databases">
        <title>Sorghum-associated microbial communities from plants grown in Nebraska, USA.</title>
        <authorList>
            <person name="Schachtman D."/>
        </authorList>
    </citation>
    <scope>NUCLEOTIDE SEQUENCE [LARGE SCALE GENOMIC DNA]</scope>
    <source>
        <strain evidence="1 2">3262</strain>
    </source>
</reference>
<dbReference type="RefSeq" id="WP_310099924.1">
    <property type="nucleotide sequence ID" value="NZ_JAVDUU010000004.1"/>
</dbReference>
<name>A0ABU1THC6_9SPHI</name>
<comment type="caution">
    <text evidence="1">The sequence shown here is derived from an EMBL/GenBank/DDBJ whole genome shotgun (WGS) entry which is preliminary data.</text>
</comment>
<keyword evidence="2" id="KW-1185">Reference proteome</keyword>
<dbReference type="PROSITE" id="PS51257">
    <property type="entry name" value="PROKAR_LIPOPROTEIN"/>
    <property type="match status" value="1"/>
</dbReference>
<proteinExistence type="predicted"/>
<evidence type="ECO:0000313" key="2">
    <source>
        <dbReference type="Proteomes" id="UP001247620"/>
    </source>
</evidence>
<organism evidence="1 2">
    <name type="scientific">Mucilaginibacter pocheonensis</name>
    <dbReference type="NCBI Taxonomy" id="398050"/>
    <lineage>
        <taxon>Bacteria</taxon>
        <taxon>Pseudomonadati</taxon>
        <taxon>Bacteroidota</taxon>
        <taxon>Sphingobacteriia</taxon>
        <taxon>Sphingobacteriales</taxon>
        <taxon>Sphingobacteriaceae</taxon>
        <taxon>Mucilaginibacter</taxon>
    </lineage>
</organism>
<evidence type="ECO:0008006" key="3">
    <source>
        <dbReference type="Google" id="ProtNLM"/>
    </source>
</evidence>
<accession>A0ABU1THC6</accession>
<gene>
    <name evidence="1" type="ORF">J2W55_004095</name>
</gene>